<sequence length="10" mass="1316">MELLLLQRYH</sequence>
<name>Q82625_IBDV</name>
<organismHost>
    <name type="scientific">Gallus gallus</name>
    <name type="common">Chicken</name>
    <dbReference type="NCBI Taxonomy" id="9031"/>
</organismHost>
<organism evidence="1">
    <name type="scientific">Avian infectious bursal disease virus</name>
    <name type="common">IBDV</name>
    <name type="synonym">Gumboro disease virus</name>
    <dbReference type="NCBI Taxonomy" id="10995"/>
    <lineage>
        <taxon>Viruses</taxon>
        <taxon>Riboviria</taxon>
        <taxon>Orthornavirae</taxon>
        <taxon>Birnaviridae</taxon>
        <taxon>Avibirnavirus</taxon>
        <taxon>Avibirnavirus gumboroense</taxon>
    </lineage>
</organism>
<reference evidence="1" key="3">
    <citation type="journal article" date="1990" name="J. Gen. Virol.">
        <title>A comparison of the sequences of segment A of four infectious bursal disease virus strains and identification of a variable region in VP2.</title>
        <authorList>
            <person name="Bayliss C.D."/>
            <person name="Spies U."/>
            <person name="Shaw K."/>
            <person name="Peters R.W."/>
            <person name="Papageorgiou A."/>
            <person name="Mueller H."/>
            <person name="Boursnell M.E.G."/>
        </authorList>
    </citation>
    <scope>NUCLEOTIDE SEQUENCE</scope>
    <source>
        <strain evidence="1">52/70</strain>
    </source>
</reference>
<dbReference type="EMBL" id="D00869">
    <property type="protein sequence ID" value="BAA00743.1"/>
    <property type="molecule type" value="Genomic_RNA"/>
</dbReference>
<reference evidence="1" key="2">
    <citation type="journal article" date="1989" name="Nucleic Acids Res.">
        <title>Nucleotide sequence of infectious bursal disease virus genome segment A delineates two major open reading frames.</title>
        <authorList>
            <person name="Spies U."/>
            <person name="Mueller H."/>
            <person name="Becht H."/>
        </authorList>
    </citation>
    <scope>NUCLEOTIDE SEQUENCE</scope>
    <source>
        <strain evidence="1">52/70</strain>
    </source>
</reference>
<accession>Q82625</accession>
<organismHost>
    <name type="scientific">Meleagris gallopavo</name>
    <name type="common">Wild turkey</name>
    <dbReference type="NCBI Taxonomy" id="9103"/>
</organismHost>
<evidence type="ECO:0000313" key="1">
    <source>
        <dbReference type="EMBL" id="BAA00743.1"/>
    </source>
</evidence>
<reference evidence="1" key="1">
    <citation type="journal article" date="1986" name="Nucleic Acids Res.">
        <title>Genomic structure of the large RNA segment of infectious bursal disease virus.</title>
        <authorList>
            <person name="Hudson P.J."/>
            <person name="McKern N.M."/>
            <person name="Power B.E."/>
            <person name="Azad A.A."/>
        </authorList>
    </citation>
    <scope>NUCLEOTIDE SEQUENCE</scope>
    <source>
        <strain evidence="1">52/70</strain>
    </source>
</reference>
<proteinExistence type="predicted"/>
<dbReference type="PIR" id="JQ0943">
    <property type="entry name" value="JQ0943"/>
</dbReference>
<protein>
    <submittedName>
        <fullName evidence="1">Small ORF</fullName>
    </submittedName>
</protein>